<protein>
    <submittedName>
        <fullName evidence="2">Uncharacterized protein</fullName>
    </submittedName>
</protein>
<dbReference type="RefSeq" id="WP_063271703.1">
    <property type="nucleotide sequence ID" value="NZ_LQMT02000002.1"/>
</dbReference>
<keyword evidence="1" id="KW-0732">Signal</keyword>
<accession>A0A1W2M475</accession>
<feature type="chain" id="PRO_5039010183" evidence="1">
    <location>
        <begin position="31"/>
        <end position="95"/>
    </location>
</feature>
<reference evidence="2 3" key="1">
    <citation type="submission" date="2016-12" db="EMBL/GenBank/DDBJ databases">
        <title>Amycolatopsis keratiniphila subsp. keratiniphila genome sequencing and assembly.</title>
        <authorList>
            <person name="Mayilraj S."/>
            <person name="Kaur N."/>
        </authorList>
    </citation>
    <scope>NUCLEOTIDE SEQUENCE [LARGE SCALE GENOMIC DNA]</scope>
    <source>
        <strain evidence="2 3">DSM 44409</strain>
    </source>
</reference>
<feature type="signal peptide" evidence="1">
    <location>
        <begin position="1"/>
        <end position="30"/>
    </location>
</feature>
<evidence type="ECO:0000256" key="1">
    <source>
        <dbReference type="SAM" id="SignalP"/>
    </source>
</evidence>
<proteinExistence type="predicted"/>
<name>A0A1W2M475_9PSEU</name>
<evidence type="ECO:0000313" key="3">
    <source>
        <dbReference type="Proteomes" id="UP000076660"/>
    </source>
</evidence>
<dbReference type="AlphaFoldDB" id="A0A1W2M475"/>
<dbReference type="EMBL" id="LQMT02000002">
    <property type="protein sequence ID" value="ONF75011.1"/>
    <property type="molecule type" value="Genomic_DNA"/>
</dbReference>
<organism evidence="2 3">
    <name type="scientific">Amycolatopsis keratiniphila subsp. keratiniphila</name>
    <dbReference type="NCBI Taxonomy" id="227715"/>
    <lineage>
        <taxon>Bacteria</taxon>
        <taxon>Bacillati</taxon>
        <taxon>Actinomycetota</taxon>
        <taxon>Actinomycetes</taxon>
        <taxon>Pseudonocardiales</taxon>
        <taxon>Pseudonocardiaceae</taxon>
        <taxon>Amycolatopsis</taxon>
        <taxon>Amycolatopsis japonica group</taxon>
    </lineage>
</organism>
<comment type="caution">
    <text evidence="2">The sequence shown here is derived from an EMBL/GenBank/DDBJ whole genome shotgun (WGS) entry which is preliminary data.</text>
</comment>
<gene>
    <name evidence="2" type="ORF">AVR91_0200370</name>
</gene>
<sequence length="95" mass="9512">MLTRARVTAALAATGLAIGAMGLMTPSAAAATAAGSERQSSPLGNNGCHTDPADGGFYCTIFDIAPVAKPVLDVAVGLTCLNKEAEDFILCISGQ</sequence>
<dbReference type="Proteomes" id="UP000076660">
    <property type="component" value="Unassembled WGS sequence"/>
</dbReference>
<evidence type="ECO:0000313" key="2">
    <source>
        <dbReference type="EMBL" id="ONF75011.1"/>
    </source>
</evidence>